<keyword evidence="1" id="KW-0732">Signal</keyword>
<proteinExistence type="predicted"/>
<keyword evidence="3" id="KW-1185">Reference proteome</keyword>
<name>A0A010R6Z2_9PEZI</name>
<reference evidence="2 3" key="1">
    <citation type="submission" date="2014-02" db="EMBL/GenBank/DDBJ databases">
        <title>The genome sequence of Colletotrichum fioriniae PJ7.</title>
        <authorList>
            <person name="Baroncelli R."/>
            <person name="Thon M.R."/>
        </authorList>
    </citation>
    <scope>NUCLEOTIDE SEQUENCE [LARGE SCALE GENOMIC DNA]</scope>
    <source>
        <strain evidence="2 3">PJ7</strain>
    </source>
</reference>
<dbReference type="AlphaFoldDB" id="A0A010R6Z2"/>
<dbReference type="EMBL" id="JARH01000168">
    <property type="protein sequence ID" value="EXF84445.1"/>
    <property type="molecule type" value="Genomic_DNA"/>
</dbReference>
<feature type="chain" id="PRO_5001456001" evidence="1">
    <location>
        <begin position="19"/>
        <end position="144"/>
    </location>
</feature>
<comment type="caution">
    <text evidence="2">The sequence shown here is derived from an EMBL/GenBank/DDBJ whole genome shotgun (WGS) entry which is preliminary data.</text>
</comment>
<gene>
    <name evidence="2" type="ORF">CFIO01_02760</name>
</gene>
<evidence type="ECO:0000256" key="1">
    <source>
        <dbReference type="SAM" id="SignalP"/>
    </source>
</evidence>
<accession>A0A010R6Z2</accession>
<organism evidence="2 3">
    <name type="scientific">Colletotrichum fioriniae PJ7</name>
    <dbReference type="NCBI Taxonomy" id="1445577"/>
    <lineage>
        <taxon>Eukaryota</taxon>
        <taxon>Fungi</taxon>
        <taxon>Dikarya</taxon>
        <taxon>Ascomycota</taxon>
        <taxon>Pezizomycotina</taxon>
        <taxon>Sordariomycetes</taxon>
        <taxon>Hypocreomycetidae</taxon>
        <taxon>Glomerellales</taxon>
        <taxon>Glomerellaceae</taxon>
        <taxon>Colletotrichum</taxon>
        <taxon>Colletotrichum acutatum species complex</taxon>
    </lineage>
</organism>
<dbReference type="KEGG" id="cfj:CFIO01_02760"/>
<evidence type="ECO:0000313" key="3">
    <source>
        <dbReference type="Proteomes" id="UP000020467"/>
    </source>
</evidence>
<dbReference type="HOGENOM" id="CLU_1796314_0_0_1"/>
<sequence>MHPKFFALALGSIGGVLATLPRTFELLAFQDGQRIGCINGYGNFITGSLACYPFNTVGTPVEQVAIRGYEPCSASNGSLICYQAAGSSSLFGNPLTGADLDLIGNGTLFSANSFPFTSNRIGAPVDVGATGAFTMALQVRGLSG</sequence>
<dbReference type="OrthoDB" id="4839828at2759"/>
<feature type="signal peptide" evidence="1">
    <location>
        <begin position="1"/>
        <end position="18"/>
    </location>
</feature>
<evidence type="ECO:0000313" key="2">
    <source>
        <dbReference type="EMBL" id="EXF84445.1"/>
    </source>
</evidence>
<dbReference type="Proteomes" id="UP000020467">
    <property type="component" value="Unassembled WGS sequence"/>
</dbReference>
<protein>
    <submittedName>
        <fullName evidence="2">Uncharacterized protein</fullName>
    </submittedName>
</protein>